<protein>
    <recommendedName>
        <fullName evidence="3">Carboxylic ester hydrolase</fullName>
        <ecNumber evidence="3">3.1.1.-</ecNumber>
    </recommendedName>
</protein>
<gene>
    <name evidence="5" type="ORF">HCU74_03785</name>
</gene>
<evidence type="ECO:0000256" key="3">
    <source>
        <dbReference type="RuleBase" id="RU361235"/>
    </source>
</evidence>
<dbReference type="SUPFAM" id="SSF53474">
    <property type="entry name" value="alpha/beta-Hydrolases"/>
    <property type="match status" value="1"/>
</dbReference>
<name>A0ABX1GD71_9GAMM</name>
<reference evidence="5 6" key="1">
    <citation type="submission" date="2020-04" db="EMBL/GenBank/DDBJ databases">
        <authorList>
            <person name="Yoon J."/>
        </authorList>
    </citation>
    <scope>NUCLEOTIDE SEQUENCE [LARGE SCALE GENOMIC DNA]</scope>
    <source>
        <strain evidence="5 6">KMU-166</strain>
    </source>
</reference>
<dbReference type="PROSITE" id="PS00122">
    <property type="entry name" value="CARBOXYLESTERASE_B_1"/>
    <property type="match status" value="1"/>
</dbReference>
<dbReference type="Gene3D" id="3.40.50.1820">
    <property type="entry name" value="alpha/beta hydrolase"/>
    <property type="match status" value="1"/>
</dbReference>
<evidence type="ECO:0000256" key="1">
    <source>
        <dbReference type="ARBA" id="ARBA00005964"/>
    </source>
</evidence>
<sequence>MKSMRLILSTWLSAVTVAALPLVTAAGTSTVTVQQGTLEGIASEHREFRGIPYGAPPVGNLRFAPPKAASKWAGTRDASKFGASCPQAGGFGGGGSTDEDCLTLNVYTPLTGRDLPVMVWIHGGGLTTGSSESYDLSQIVKKGNVVAVSLNYRLGYFGFLATPSLAKEGKGRSGNYGLQDQQLALKWVKENIAHFGGDPRNVTIFGESAGGRSVCGHLLSPESKDLFHKAIIQSGPCLSSILTPDESYRLANDFAKRAGCDSHKADEQLSCLRSKSVKTLIKAQGSANIISSRNSPRFNADGKTLPRFHNAVYEPKIVNKVPVLKGANQFEGKFLAFIMYDIRKKTLTEELYKAELETKFGADKADAVFSRYHPAKYSTRTEALAAVYGDSSYSCPTYRDIQQLAEQNVPVYAYEFREPNPPSIFPMSLGPTHATELTFVFQSSSGKVPAGRLTPEQLTLSDTMISYWVNFARSSDPNSDSLPKWQPYNIRSQNYFSLSTDSSGLKHFNTFNEDHMCDFWLELKKKTTINTAGYKK</sequence>
<dbReference type="Proteomes" id="UP000765845">
    <property type="component" value="Unassembled WGS sequence"/>
</dbReference>
<keyword evidence="6" id="KW-1185">Reference proteome</keyword>
<evidence type="ECO:0000313" key="5">
    <source>
        <dbReference type="EMBL" id="NKI16538.1"/>
    </source>
</evidence>
<keyword evidence="2 3" id="KW-0378">Hydrolase</keyword>
<comment type="similarity">
    <text evidence="1 3">Belongs to the type-B carboxylesterase/lipase family.</text>
</comment>
<organism evidence="5 6">
    <name type="scientific">Spongiibacter thalassae</name>
    <dbReference type="NCBI Taxonomy" id="2721624"/>
    <lineage>
        <taxon>Bacteria</taxon>
        <taxon>Pseudomonadati</taxon>
        <taxon>Pseudomonadota</taxon>
        <taxon>Gammaproteobacteria</taxon>
        <taxon>Cellvibrionales</taxon>
        <taxon>Spongiibacteraceae</taxon>
        <taxon>Spongiibacter</taxon>
    </lineage>
</organism>
<dbReference type="InterPro" id="IPR002018">
    <property type="entry name" value="CarbesteraseB"/>
</dbReference>
<feature type="signal peptide" evidence="3">
    <location>
        <begin position="1"/>
        <end position="18"/>
    </location>
</feature>
<dbReference type="EMBL" id="JAAWWK010000001">
    <property type="protein sequence ID" value="NKI16538.1"/>
    <property type="molecule type" value="Genomic_DNA"/>
</dbReference>
<dbReference type="InterPro" id="IPR019819">
    <property type="entry name" value="Carboxylesterase_B_CS"/>
</dbReference>
<evidence type="ECO:0000259" key="4">
    <source>
        <dbReference type="Pfam" id="PF00135"/>
    </source>
</evidence>
<dbReference type="PANTHER" id="PTHR11559">
    <property type="entry name" value="CARBOXYLESTERASE"/>
    <property type="match status" value="1"/>
</dbReference>
<dbReference type="InterPro" id="IPR019826">
    <property type="entry name" value="Carboxylesterase_B_AS"/>
</dbReference>
<feature type="chain" id="PRO_5044967449" description="Carboxylic ester hydrolase" evidence="3">
    <location>
        <begin position="19"/>
        <end position="536"/>
    </location>
</feature>
<dbReference type="EC" id="3.1.1.-" evidence="3"/>
<accession>A0ABX1GD71</accession>
<dbReference type="Pfam" id="PF00135">
    <property type="entry name" value="COesterase"/>
    <property type="match status" value="1"/>
</dbReference>
<proteinExistence type="inferred from homology"/>
<evidence type="ECO:0000256" key="2">
    <source>
        <dbReference type="ARBA" id="ARBA00022801"/>
    </source>
</evidence>
<keyword evidence="3" id="KW-0732">Signal</keyword>
<feature type="domain" description="Carboxylesterase type B" evidence="4">
    <location>
        <begin position="29"/>
        <end position="520"/>
    </location>
</feature>
<dbReference type="InterPro" id="IPR050309">
    <property type="entry name" value="Type-B_Carboxylest/Lipase"/>
</dbReference>
<dbReference type="PROSITE" id="PS00941">
    <property type="entry name" value="CARBOXYLESTERASE_B_2"/>
    <property type="match status" value="1"/>
</dbReference>
<evidence type="ECO:0000313" key="6">
    <source>
        <dbReference type="Proteomes" id="UP000765845"/>
    </source>
</evidence>
<dbReference type="InterPro" id="IPR029058">
    <property type="entry name" value="AB_hydrolase_fold"/>
</dbReference>
<comment type="caution">
    <text evidence="5">The sequence shown here is derived from an EMBL/GenBank/DDBJ whole genome shotgun (WGS) entry which is preliminary data.</text>
</comment>
<dbReference type="RefSeq" id="WP_168449055.1">
    <property type="nucleotide sequence ID" value="NZ_JAAWWK010000001.1"/>
</dbReference>